<dbReference type="PANTHER" id="PTHR33371:SF19">
    <property type="entry name" value="MCE-FAMILY PROTEIN MCE4A"/>
    <property type="match status" value="1"/>
</dbReference>
<dbReference type="InterPro" id="IPR052336">
    <property type="entry name" value="MlaD_Phospholipid_Transporter"/>
</dbReference>
<proteinExistence type="predicted"/>
<dbReference type="EMBL" id="SLXQ01000016">
    <property type="protein sequence ID" value="TCP45387.1"/>
    <property type="molecule type" value="Genomic_DNA"/>
</dbReference>
<dbReference type="Pfam" id="PF02470">
    <property type="entry name" value="MlaD"/>
    <property type="match status" value="1"/>
</dbReference>
<keyword evidence="6" id="KW-1185">Reference proteome</keyword>
<feature type="region of interest" description="Disordered" evidence="1">
    <location>
        <begin position="320"/>
        <end position="404"/>
    </location>
</feature>
<dbReference type="Pfam" id="PF11887">
    <property type="entry name" value="Mce4_CUP1"/>
    <property type="match status" value="1"/>
</dbReference>
<dbReference type="PANTHER" id="PTHR33371">
    <property type="entry name" value="INTERMEMBRANE PHOSPHOLIPID TRANSPORT SYSTEM BINDING PROTEIN MLAD-RELATED"/>
    <property type="match status" value="1"/>
</dbReference>
<dbReference type="GO" id="GO:0051701">
    <property type="term" value="P:biological process involved in interaction with host"/>
    <property type="evidence" value="ECO:0007669"/>
    <property type="project" value="TreeGrafter"/>
</dbReference>
<protein>
    <submittedName>
        <fullName evidence="5">Virulence factor Mce-like protein</fullName>
    </submittedName>
</protein>
<dbReference type="AlphaFoldDB" id="A0A4R2Q928"/>
<sequence>MTQRPVVKRLRYRLYGLVFLMVASLFVALCVGFYNKAFTPVTTVDLRTDHIGNQLSAGADVKVRGMIVGDVRAISAERDGAVLQLALDPEQAETLPANVSARLLPKTLFGERYVELRLPETGTGETLSAGAVIEQDRSSAAIEVQRVLDNLMPVLRAVQPEKLSTTLHAISSSLAGRGEQLGDTLVELNTYLEGVLPAMPDLRANIDQLAEVSDVYTEAAPDLLRAMRDLSTTTRTVEERQDQLRGLFDTLTTASGNLDAFLRANKDNLIALSANVQSTLGVLAKYAPQYPCLLESIVNQIPAADRAFGKGTAHPEVGQVTLKITSSRGKYRPGVDEPENLDKRGPRCYPSGERPDRMPQYPAEGPIQDGASKPPPGRTENPERFQPTIPQSATGSGSSVANTPAERELISALVAPELEVMPDEAPTWASLLVGPVYRGTEVSLR</sequence>
<dbReference type="NCBIfam" id="TIGR00996">
    <property type="entry name" value="Mtu_fam_mce"/>
    <property type="match status" value="1"/>
</dbReference>
<evidence type="ECO:0000256" key="2">
    <source>
        <dbReference type="SAM" id="Phobius"/>
    </source>
</evidence>
<dbReference type="OrthoDB" id="3460188at2"/>
<keyword evidence="2" id="KW-0472">Membrane</keyword>
<dbReference type="RefSeq" id="WP_132880025.1">
    <property type="nucleotide sequence ID" value="NZ_SLXQ01000016.1"/>
</dbReference>
<feature type="compositionally biased region" description="Polar residues" evidence="1">
    <location>
        <begin position="388"/>
        <end position="402"/>
    </location>
</feature>
<dbReference type="InterPro" id="IPR024516">
    <property type="entry name" value="Mce_C"/>
</dbReference>
<keyword evidence="2" id="KW-0812">Transmembrane</keyword>
<evidence type="ECO:0000256" key="1">
    <source>
        <dbReference type="SAM" id="MobiDB-lite"/>
    </source>
</evidence>
<feature type="domain" description="Mammalian cell entry C-terminal" evidence="4">
    <location>
        <begin position="124"/>
        <end position="346"/>
    </location>
</feature>
<feature type="domain" description="Mce/MlaD" evidence="3">
    <location>
        <begin position="43"/>
        <end position="117"/>
    </location>
</feature>
<organism evidence="5 6">
    <name type="scientific">Tamaricihabitans halophyticus</name>
    <dbReference type="NCBI Taxonomy" id="1262583"/>
    <lineage>
        <taxon>Bacteria</taxon>
        <taxon>Bacillati</taxon>
        <taxon>Actinomycetota</taxon>
        <taxon>Actinomycetes</taxon>
        <taxon>Pseudonocardiales</taxon>
        <taxon>Pseudonocardiaceae</taxon>
        <taxon>Tamaricihabitans</taxon>
    </lineage>
</organism>
<feature type="transmembrane region" description="Helical" evidence="2">
    <location>
        <begin position="12"/>
        <end position="34"/>
    </location>
</feature>
<accession>A0A4R2Q928</accession>
<evidence type="ECO:0000313" key="6">
    <source>
        <dbReference type="Proteomes" id="UP000294911"/>
    </source>
</evidence>
<keyword evidence="2" id="KW-1133">Transmembrane helix</keyword>
<dbReference type="GO" id="GO:0005576">
    <property type="term" value="C:extracellular region"/>
    <property type="evidence" value="ECO:0007669"/>
    <property type="project" value="TreeGrafter"/>
</dbReference>
<comment type="caution">
    <text evidence="5">The sequence shown here is derived from an EMBL/GenBank/DDBJ whole genome shotgun (WGS) entry which is preliminary data.</text>
</comment>
<dbReference type="InterPro" id="IPR005693">
    <property type="entry name" value="Mce"/>
</dbReference>
<gene>
    <name evidence="5" type="ORF">EV191_11629</name>
</gene>
<dbReference type="InterPro" id="IPR003399">
    <property type="entry name" value="Mce/MlaD"/>
</dbReference>
<dbReference type="Proteomes" id="UP000294911">
    <property type="component" value="Unassembled WGS sequence"/>
</dbReference>
<evidence type="ECO:0000259" key="3">
    <source>
        <dbReference type="Pfam" id="PF02470"/>
    </source>
</evidence>
<reference evidence="5 6" key="1">
    <citation type="submission" date="2019-03" db="EMBL/GenBank/DDBJ databases">
        <title>Genomic Encyclopedia of Type Strains, Phase IV (KMG-IV): sequencing the most valuable type-strain genomes for metagenomic binning, comparative biology and taxonomic classification.</title>
        <authorList>
            <person name="Goeker M."/>
        </authorList>
    </citation>
    <scope>NUCLEOTIDE SEQUENCE [LARGE SCALE GENOMIC DNA]</scope>
    <source>
        <strain evidence="5 6">DSM 45765</strain>
    </source>
</reference>
<evidence type="ECO:0000259" key="4">
    <source>
        <dbReference type="Pfam" id="PF11887"/>
    </source>
</evidence>
<evidence type="ECO:0000313" key="5">
    <source>
        <dbReference type="EMBL" id="TCP45387.1"/>
    </source>
</evidence>
<name>A0A4R2Q928_9PSEU</name>